<feature type="domain" description="HTH cro/C1-type" evidence="2">
    <location>
        <begin position="10"/>
        <end position="64"/>
    </location>
</feature>
<name>A0A4U2YVL7_9BACI</name>
<reference evidence="3 4" key="1">
    <citation type="submission" date="2019-04" db="EMBL/GenBank/DDBJ databases">
        <title>Lysinibacillus genome sequencing.</title>
        <authorList>
            <person name="Dunlap C."/>
        </authorList>
    </citation>
    <scope>NUCLEOTIDE SEQUENCE [LARGE SCALE GENOMIC DNA]</scope>
    <source>
        <strain evidence="3 4">CCTCC AB 2010389</strain>
    </source>
</reference>
<evidence type="ECO:0000313" key="4">
    <source>
        <dbReference type="Proteomes" id="UP000308744"/>
    </source>
</evidence>
<dbReference type="InterPro" id="IPR001387">
    <property type="entry name" value="Cro/C1-type_HTH"/>
</dbReference>
<comment type="caution">
    <text evidence="3">The sequence shown here is derived from an EMBL/GenBank/DDBJ whole genome shotgun (WGS) entry which is preliminary data.</text>
</comment>
<dbReference type="Pfam" id="PF01381">
    <property type="entry name" value="HTH_3"/>
    <property type="match status" value="1"/>
</dbReference>
<protein>
    <submittedName>
        <fullName evidence="3">Helix-turn-helix domain-containing protein</fullName>
    </submittedName>
</protein>
<dbReference type="PROSITE" id="PS50943">
    <property type="entry name" value="HTH_CROC1"/>
    <property type="match status" value="1"/>
</dbReference>
<dbReference type="RefSeq" id="WP_107896425.1">
    <property type="nucleotide sequence ID" value="NZ_PYWM01000020.1"/>
</dbReference>
<keyword evidence="1" id="KW-0238">DNA-binding</keyword>
<dbReference type="GO" id="GO:0003677">
    <property type="term" value="F:DNA binding"/>
    <property type="evidence" value="ECO:0007669"/>
    <property type="project" value="UniProtKB-KW"/>
</dbReference>
<dbReference type="Gene3D" id="1.10.260.40">
    <property type="entry name" value="lambda repressor-like DNA-binding domains"/>
    <property type="match status" value="1"/>
</dbReference>
<organism evidence="3 4">
    <name type="scientific">Lysinibacillus mangiferihumi</name>
    <dbReference type="NCBI Taxonomy" id="1130819"/>
    <lineage>
        <taxon>Bacteria</taxon>
        <taxon>Bacillati</taxon>
        <taxon>Bacillota</taxon>
        <taxon>Bacilli</taxon>
        <taxon>Bacillales</taxon>
        <taxon>Bacillaceae</taxon>
        <taxon>Lysinibacillus</taxon>
    </lineage>
</organism>
<proteinExistence type="predicted"/>
<dbReference type="PANTHER" id="PTHR46558:SF14">
    <property type="entry name" value="HTH-TYPE TRANSCRIPTIONAL REGULATOR ANSR"/>
    <property type="match status" value="1"/>
</dbReference>
<accession>A0A4U2YVL7</accession>
<evidence type="ECO:0000313" key="3">
    <source>
        <dbReference type="EMBL" id="TKI65608.1"/>
    </source>
</evidence>
<dbReference type="PANTHER" id="PTHR46558">
    <property type="entry name" value="TRACRIPTIONAL REGULATORY PROTEIN-RELATED-RELATED"/>
    <property type="match status" value="1"/>
</dbReference>
<dbReference type="SUPFAM" id="SSF47413">
    <property type="entry name" value="lambda repressor-like DNA-binding domains"/>
    <property type="match status" value="1"/>
</dbReference>
<evidence type="ECO:0000256" key="1">
    <source>
        <dbReference type="ARBA" id="ARBA00023125"/>
    </source>
</evidence>
<sequence>MGEDILARRLRALREEHGYLQKFVADKLGIKSNTLSGYENGTRSPDPLMLSNLADLYNVSIDYLLGRTDNKEALHKQAGISDDDYNNLNAYQKEVIDFFLTRENLFFKNQPKNILDALEQFEVFYEVLKKQQENKK</sequence>
<dbReference type="CDD" id="cd00093">
    <property type="entry name" value="HTH_XRE"/>
    <property type="match status" value="1"/>
</dbReference>
<dbReference type="InterPro" id="IPR010982">
    <property type="entry name" value="Lambda_DNA-bd_dom_sf"/>
</dbReference>
<evidence type="ECO:0000259" key="2">
    <source>
        <dbReference type="PROSITE" id="PS50943"/>
    </source>
</evidence>
<dbReference type="AlphaFoldDB" id="A0A4U2YVL7"/>
<gene>
    <name evidence="3" type="ORF">FC756_16290</name>
</gene>
<keyword evidence="4" id="KW-1185">Reference proteome</keyword>
<dbReference type="EMBL" id="SZPU01000062">
    <property type="protein sequence ID" value="TKI65608.1"/>
    <property type="molecule type" value="Genomic_DNA"/>
</dbReference>
<dbReference type="SMART" id="SM00530">
    <property type="entry name" value="HTH_XRE"/>
    <property type="match status" value="1"/>
</dbReference>
<dbReference type="Proteomes" id="UP000308744">
    <property type="component" value="Unassembled WGS sequence"/>
</dbReference>